<gene>
    <name evidence="2" type="ORF">HF966_03600</name>
</gene>
<dbReference type="InterPro" id="IPR001173">
    <property type="entry name" value="Glyco_trans_2-like"/>
</dbReference>
<dbReference type="InterPro" id="IPR029044">
    <property type="entry name" value="Nucleotide-diphossugar_trans"/>
</dbReference>
<dbReference type="Proteomes" id="UP000590460">
    <property type="component" value="Unassembled WGS sequence"/>
</dbReference>
<reference evidence="2 3" key="1">
    <citation type="submission" date="2020-04" db="EMBL/GenBank/DDBJ databases">
        <title>MicrobeNet Type strains.</title>
        <authorList>
            <person name="Nicholson A.C."/>
        </authorList>
    </citation>
    <scope>NUCLEOTIDE SEQUENCE [LARGE SCALE GENOMIC DNA]</scope>
    <source>
        <strain evidence="2 3">CCUG 54536</strain>
    </source>
</reference>
<evidence type="ECO:0000259" key="1">
    <source>
        <dbReference type="Pfam" id="PF00535"/>
    </source>
</evidence>
<dbReference type="Gene3D" id="3.90.550.10">
    <property type="entry name" value="Spore Coat Polysaccharide Biosynthesis Protein SpsA, Chain A"/>
    <property type="match status" value="1"/>
</dbReference>
<organism evidence="2 3">
    <name type="scientific">Leuconostoc holzapfelii</name>
    <dbReference type="NCBI Taxonomy" id="434464"/>
    <lineage>
        <taxon>Bacteria</taxon>
        <taxon>Bacillati</taxon>
        <taxon>Bacillota</taxon>
        <taxon>Bacilli</taxon>
        <taxon>Lactobacillales</taxon>
        <taxon>Lactobacillaceae</taxon>
        <taxon>Leuconostoc</taxon>
    </lineage>
</organism>
<dbReference type="PANTHER" id="PTHR22916">
    <property type="entry name" value="GLYCOSYLTRANSFERASE"/>
    <property type="match status" value="1"/>
</dbReference>
<dbReference type="EMBL" id="JAAXPO010000003">
    <property type="protein sequence ID" value="NKZ18259.1"/>
    <property type="molecule type" value="Genomic_DNA"/>
</dbReference>
<dbReference type="PANTHER" id="PTHR22916:SF3">
    <property type="entry name" value="UDP-GLCNAC:BETAGAL BETA-1,3-N-ACETYLGLUCOSAMINYLTRANSFERASE-LIKE PROTEIN 1"/>
    <property type="match status" value="1"/>
</dbReference>
<dbReference type="AlphaFoldDB" id="A0A846ZF66"/>
<proteinExistence type="predicted"/>
<evidence type="ECO:0000313" key="3">
    <source>
        <dbReference type="Proteomes" id="UP000590460"/>
    </source>
</evidence>
<sequence>MSKISIIIPVYNSSNSLNRIIDSLYKQSNKDFEVIFVDDGSTDESAQIIRNIESTKINYKYYYQSNSGVSKARNLGIKNSNGKYIMFIDPDDYIEQNFIQLGIDLIQNSDLGIFSFVSEQDITKQVIFKPKFKKVGWMHQAGFLNQFMNLFDEQLLHALWNKVYKRSIIEDNDIEFPTIRMGEDLDFNFRYFYHVKSANISEEMTYHYIAYNTGTATTVYHGDEFESNYKNQMSLIEFLKKNKIYDARRLSLHWALMLGFRFSAIRKLKKSNDPNYIKARKQYEEILKKYKQEKWVIISALPFERLIKYIIMISFLRNIYI</sequence>
<accession>A0A846ZF66</accession>
<evidence type="ECO:0000313" key="2">
    <source>
        <dbReference type="EMBL" id="NKZ18259.1"/>
    </source>
</evidence>
<feature type="domain" description="Glycosyltransferase 2-like" evidence="1">
    <location>
        <begin position="5"/>
        <end position="121"/>
    </location>
</feature>
<dbReference type="GO" id="GO:0016758">
    <property type="term" value="F:hexosyltransferase activity"/>
    <property type="evidence" value="ECO:0007669"/>
    <property type="project" value="UniProtKB-ARBA"/>
</dbReference>
<name>A0A846ZF66_9LACO</name>
<dbReference type="CDD" id="cd00761">
    <property type="entry name" value="Glyco_tranf_GTA_type"/>
    <property type="match status" value="1"/>
</dbReference>
<dbReference type="RefSeq" id="WP_168676339.1">
    <property type="nucleotide sequence ID" value="NZ_BPKV01000004.1"/>
</dbReference>
<protein>
    <submittedName>
        <fullName evidence="2">Glycosyltransferase</fullName>
    </submittedName>
</protein>
<keyword evidence="2" id="KW-0808">Transferase</keyword>
<dbReference type="SUPFAM" id="SSF53448">
    <property type="entry name" value="Nucleotide-diphospho-sugar transferases"/>
    <property type="match status" value="1"/>
</dbReference>
<dbReference type="Pfam" id="PF00535">
    <property type="entry name" value="Glycos_transf_2"/>
    <property type="match status" value="1"/>
</dbReference>
<comment type="caution">
    <text evidence="2">The sequence shown here is derived from an EMBL/GenBank/DDBJ whole genome shotgun (WGS) entry which is preliminary data.</text>
</comment>